<dbReference type="SUPFAM" id="SSF158472">
    <property type="entry name" value="HAMP domain-like"/>
    <property type="match status" value="1"/>
</dbReference>
<feature type="domain" description="Methyl-accepting transducer" evidence="5">
    <location>
        <begin position="448"/>
        <end position="677"/>
    </location>
</feature>
<dbReference type="Gene3D" id="1.10.287.950">
    <property type="entry name" value="Methyl-accepting chemotaxis protein"/>
    <property type="match status" value="1"/>
</dbReference>
<dbReference type="EMBL" id="VYKI01000004">
    <property type="protein sequence ID" value="KAA9002233.1"/>
    <property type="molecule type" value="Genomic_DNA"/>
</dbReference>
<dbReference type="CDD" id="cd06225">
    <property type="entry name" value="HAMP"/>
    <property type="match status" value="1"/>
</dbReference>
<dbReference type="Pfam" id="PF00672">
    <property type="entry name" value="HAMP"/>
    <property type="match status" value="1"/>
</dbReference>
<comment type="caution">
    <text evidence="7">The sequence shown here is derived from an EMBL/GenBank/DDBJ whole genome shotgun (WGS) entry which is preliminary data.</text>
</comment>
<evidence type="ECO:0000259" key="5">
    <source>
        <dbReference type="PROSITE" id="PS50111"/>
    </source>
</evidence>
<feature type="transmembrane region" description="Helical" evidence="4">
    <location>
        <begin position="186"/>
        <end position="208"/>
    </location>
</feature>
<organism evidence="7 8">
    <name type="scientific">Stenotrophomonas cyclobalanopsidis</name>
    <dbReference type="NCBI Taxonomy" id="2771362"/>
    <lineage>
        <taxon>Bacteria</taxon>
        <taxon>Pseudomonadati</taxon>
        <taxon>Pseudomonadota</taxon>
        <taxon>Gammaproteobacteria</taxon>
        <taxon>Lysobacterales</taxon>
        <taxon>Lysobacteraceae</taxon>
        <taxon>Stenotrophomonas</taxon>
    </lineage>
</organism>
<keyword evidence="4" id="KW-1133">Transmembrane helix</keyword>
<comment type="similarity">
    <text evidence="2">Belongs to the methyl-accepting chemotaxis (MCP) protein family.</text>
</comment>
<dbReference type="Pfam" id="PF18947">
    <property type="entry name" value="HAMP_2"/>
    <property type="match status" value="1"/>
</dbReference>
<dbReference type="Pfam" id="PF00015">
    <property type="entry name" value="MCPsignal"/>
    <property type="match status" value="1"/>
</dbReference>
<evidence type="ECO:0000256" key="1">
    <source>
        <dbReference type="ARBA" id="ARBA00022481"/>
    </source>
</evidence>
<dbReference type="RefSeq" id="WP_150453748.1">
    <property type="nucleotide sequence ID" value="NZ_VYKI01000004.1"/>
</dbReference>
<keyword evidence="1" id="KW-0488">Methylation</keyword>
<name>A0ABQ6T3Z0_9GAMM</name>
<evidence type="ECO:0000313" key="8">
    <source>
        <dbReference type="Proteomes" id="UP000326367"/>
    </source>
</evidence>
<dbReference type="PANTHER" id="PTHR43531:SF14">
    <property type="entry name" value="METHYL-ACCEPTING CHEMOTAXIS PROTEIN I-RELATED"/>
    <property type="match status" value="1"/>
</dbReference>
<feature type="domain" description="HAMP" evidence="6">
    <location>
        <begin position="391"/>
        <end position="443"/>
    </location>
</feature>
<keyword evidence="4" id="KW-0812">Transmembrane</keyword>
<proteinExistence type="inferred from homology"/>
<feature type="domain" description="HAMP" evidence="6">
    <location>
        <begin position="210"/>
        <end position="262"/>
    </location>
</feature>
<keyword evidence="3" id="KW-0807">Transducer</keyword>
<evidence type="ECO:0000259" key="6">
    <source>
        <dbReference type="PROSITE" id="PS50885"/>
    </source>
</evidence>
<dbReference type="PANTHER" id="PTHR43531">
    <property type="entry name" value="PROTEIN ICFG"/>
    <property type="match status" value="1"/>
</dbReference>
<feature type="transmembrane region" description="Helical" evidence="4">
    <location>
        <begin position="14"/>
        <end position="38"/>
    </location>
</feature>
<keyword evidence="8" id="KW-1185">Reference proteome</keyword>
<evidence type="ECO:0000256" key="3">
    <source>
        <dbReference type="PROSITE-ProRule" id="PRU00284"/>
    </source>
</evidence>
<dbReference type="Gene3D" id="1.20.120.1530">
    <property type="match status" value="2"/>
</dbReference>
<accession>A0ABQ6T3Z0</accession>
<evidence type="ECO:0000256" key="2">
    <source>
        <dbReference type="ARBA" id="ARBA00029447"/>
    </source>
</evidence>
<dbReference type="Proteomes" id="UP000326367">
    <property type="component" value="Unassembled WGS sequence"/>
</dbReference>
<dbReference type="InterPro" id="IPR041395">
    <property type="entry name" value="McpB_HAMP_3rd"/>
</dbReference>
<evidence type="ECO:0000313" key="7">
    <source>
        <dbReference type="EMBL" id="KAA9002233.1"/>
    </source>
</evidence>
<dbReference type="CDD" id="cd11386">
    <property type="entry name" value="MCP_signal"/>
    <property type="match status" value="1"/>
</dbReference>
<dbReference type="PROSITE" id="PS50885">
    <property type="entry name" value="HAMP"/>
    <property type="match status" value="2"/>
</dbReference>
<dbReference type="PROSITE" id="PS50111">
    <property type="entry name" value="CHEMOTAXIS_TRANSDUC_2"/>
    <property type="match status" value="1"/>
</dbReference>
<dbReference type="SMART" id="SM00283">
    <property type="entry name" value="MA"/>
    <property type="match status" value="1"/>
</dbReference>
<dbReference type="SMART" id="SM00304">
    <property type="entry name" value="HAMP"/>
    <property type="match status" value="2"/>
</dbReference>
<gene>
    <name evidence="7" type="ORF">FJU31_04990</name>
</gene>
<reference evidence="7 8" key="1">
    <citation type="journal article" date="2020" name="Antonie Van Leeuwenhoek">
        <title>Stenotrophomonas cyclobalanopsidis sp. nov., isolated from the leaf spot disease of Cyclobalanopsis patelliformis.</title>
        <authorList>
            <person name="Bian D.R."/>
            <person name="Xue H."/>
            <person name="Piao C.G."/>
            <person name="Li Y."/>
        </authorList>
    </citation>
    <scope>NUCLEOTIDE SEQUENCE [LARGE SCALE GENOMIC DNA]</scope>
    <source>
        <strain evidence="7 8">TPQG1-4</strain>
    </source>
</reference>
<protein>
    <submittedName>
        <fullName evidence="7">HAMP domain-containing protein</fullName>
    </submittedName>
</protein>
<dbReference type="InterPro" id="IPR051310">
    <property type="entry name" value="MCP_chemotaxis"/>
</dbReference>
<dbReference type="InterPro" id="IPR004089">
    <property type="entry name" value="MCPsignal_dom"/>
</dbReference>
<keyword evidence="4" id="KW-0472">Membrane</keyword>
<evidence type="ECO:0000256" key="4">
    <source>
        <dbReference type="SAM" id="Phobius"/>
    </source>
</evidence>
<dbReference type="SUPFAM" id="SSF58104">
    <property type="entry name" value="Methyl-accepting chemotaxis protein (MCP) signaling domain"/>
    <property type="match status" value="1"/>
</dbReference>
<sequence>MNASSRAPRLQSKLLGAVSVGLAIVLLCALAGLASAWLKLSTEAPAEVAHSRDAERLQREFRGQVQEWKNVLLRGHDEALRQRHLQAFDDEGKLVEKLATGLATSPDARTRDMAQAFSSLHAQLQKDYHAALQAFAEAGYDPSAGDSLVRGKDRPVAAALDALGTHAAEVAEAAVSARSHQARRTLVVCAVLTIAAAMLLLLGLGWWLRRAVVQPVLAVEAAARAVAAGDLDHVVQVRSRDEIGRLAQAMQAVQGTLRDVLAAQAAMAQAHDAGTISHRMQAGDFPGAYGRMVADTNALVDAHIQVKMRAVSIIGRYAVGDLSEDMEALPGEKAIITDTLHTAKQNLGAINGEIRRLATAAAAGDFSQRGDSASFEHDFRAMVDGLNELMHAADHNLAEVSTMLRAIADGRLGARMHGDFQGVFARIAGDANATAAQLATIVTDIKHTSGSIHSAAAEIAAGNNDLSRRTEQQAANLEETAASMEELTSTVRQNAEHARQANQLAIGAHGVASQGGEVVGQVVATMGAIEASSRQIAAIISVIDGIAFQTNILALNAAVEAARAGEQGRGFAVVASEVRTLAQRSAAAAKEIKTLIEASVEQVGHGAQRVRQAGDTMAEIVASVQRVTDIMAEISAASQEQSAGIEQVSQTIIQMDGTTQQNAALVEEASAAARSLEQQADRLIEAVDVFDLSSASTTKDAFARAA</sequence>
<dbReference type="Pfam" id="PF18575">
    <property type="entry name" value="HAMP_N3"/>
    <property type="match status" value="1"/>
</dbReference>
<dbReference type="InterPro" id="IPR003660">
    <property type="entry name" value="HAMP_dom"/>
</dbReference>